<evidence type="ECO:0000313" key="1">
    <source>
        <dbReference type="EMBL" id="GAL74653.1"/>
    </source>
</evidence>
<comment type="caution">
    <text evidence="1">The sequence shown here is derived from an EMBL/GenBank/DDBJ whole genome shotgun (WGS) entry which is preliminary data.</text>
</comment>
<accession>A0A090WEK5</accession>
<name>A0A090WEK5_NONUL</name>
<evidence type="ECO:0000313" key="2">
    <source>
        <dbReference type="Proteomes" id="UP000029647"/>
    </source>
</evidence>
<sequence>MEEQIAQLGSVQNKIAFSIKQYLKEFAEANRIDEESVRIWIHLKDDKIQVRAFQNEDFIKQIPLNSLIKYFK</sequence>
<gene>
    <name evidence="1" type="ORF">JCM19275_3508</name>
</gene>
<reference evidence="1 2" key="1">
    <citation type="journal article" date="2014" name="Genome Announc.">
        <title>Draft Genome Sequences of Marine Flavobacterium Nonlabens Strains NR17, NR24, NR27, NR32, NR33, and Ara13.</title>
        <authorList>
            <person name="Nakanishi M."/>
            <person name="Meirelles P."/>
            <person name="Suzuki R."/>
            <person name="Takatani N."/>
            <person name="Mino S."/>
            <person name="Suda W."/>
            <person name="Oshima K."/>
            <person name="Hattori M."/>
            <person name="Ohkuma M."/>
            <person name="Hosokawa M."/>
            <person name="Miyashita K."/>
            <person name="Thompson F.L."/>
            <person name="Niwa A."/>
            <person name="Sawabe T."/>
            <person name="Sawabe T."/>
        </authorList>
    </citation>
    <scope>NUCLEOTIDE SEQUENCE [LARGE SCALE GENOMIC DNA]</scope>
    <source>
        <strain evidence="2">JCM19275</strain>
    </source>
</reference>
<dbReference type="Proteomes" id="UP000029647">
    <property type="component" value="Unassembled WGS sequence"/>
</dbReference>
<protein>
    <submittedName>
        <fullName evidence="1">Uncharacterized protein</fullName>
    </submittedName>
</protein>
<dbReference type="AlphaFoldDB" id="A0A090WEK5"/>
<proteinExistence type="predicted"/>
<organism evidence="1 2">
    <name type="scientific">Nonlabens ulvanivorans</name>
    <name type="common">Persicivirga ulvanivorans</name>
    <dbReference type="NCBI Taxonomy" id="906888"/>
    <lineage>
        <taxon>Bacteria</taxon>
        <taxon>Pseudomonadati</taxon>
        <taxon>Bacteroidota</taxon>
        <taxon>Flavobacteriia</taxon>
        <taxon>Flavobacteriales</taxon>
        <taxon>Flavobacteriaceae</taxon>
        <taxon>Nonlabens</taxon>
    </lineage>
</organism>
<dbReference type="EMBL" id="BBNT01000002">
    <property type="protein sequence ID" value="GAL74653.1"/>
    <property type="molecule type" value="Genomic_DNA"/>
</dbReference>